<dbReference type="STRING" id="1562970.ING2E5B_2033"/>
<sequence>MISKYFLWTSVLIMNLLLLSSCLGSSNDGDLEYSPDAQIYSFSMASKADTLNLLRTTEFSIDQVNSRIFNKKPLPYQFHVDSVVLNIRGANNLSTFSYVTIQLIPDSSFAWVQSDSIEVSRLHKIITTAPDGITKKTYEIQLYIYQQDPYIMSWEKVAEDYLPTTVNQQKTVEFNNRFITYYIANGAVNATSSSASDGNNWTTASVTGLPPAIQLSSLTVSENYIFAIDDDNRLFRTSDGFTWTQVVTEFPIVTIYGVIPSATDDILVMVNDSSTSKLAITEDFTSLQLVEMNSGTPADLPVKNFSAVQIESTTSYTIKYLAIAGGSKADDTDSNDIWILQEKGGEIYALKSKKSESVSVDGSSIFFYDEKPYILVASGGKNSLLYSDNYGLDWKPAEENQSLPATFNYRKNASVITDNNNIWIFGGVSQAQTQIRDVWKGRLNKFDLN</sequence>
<name>A0A098C4A6_9BACT</name>
<gene>
    <name evidence="3" type="ORF">ING2E5B_2033</name>
</gene>
<dbReference type="Pfam" id="PF19755">
    <property type="entry name" value="DUF6242"/>
    <property type="match status" value="1"/>
</dbReference>
<dbReference type="Proteomes" id="UP000032417">
    <property type="component" value="Chromosome 1"/>
</dbReference>
<dbReference type="InterPro" id="IPR058667">
    <property type="entry name" value="DUF6242_C"/>
</dbReference>
<keyword evidence="4" id="KW-1185">Reference proteome</keyword>
<reference evidence="3 4" key="1">
    <citation type="submission" date="2014-08" db="EMBL/GenBank/DDBJ databases">
        <authorList>
            <person name="Wibberg D."/>
        </authorList>
    </citation>
    <scope>NUCLEOTIDE SEQUENCE [LARGE SCALE GENOMIC DNA]</scope>
    <source>
        <strain evidence="4">ING2-E5B</strain>
    </source>
</reference>
<dbReference type="AlphaFoldDB" id="A0A098C4A6"/>
<dbReference type="Gene3D" id="2.120.10.80">
    <property type="entry name" value="Kelch-type beta propeller"/>
    <property type="match status" value="1"/>
</dbReference>
<dbReference type="KEGG" id="pbt:ING2E5B_2033"/>
<dbReference type="Pfam" id="PF25852">
    <property type="entry name" value="DUF6242_C"/>
    <property type="match status" value="1"/>
</dbReference>
<evidence type="ECO:0008006" key="5">
    <source>
        <dbReference type="Google" id="ProtNLM"/>
    </source>
</evidence>
<dbReference type="SUPFAM" id="SSF110296">
    <property type="entry name" value="Oligoxyloglucan reducing end-specific cellobiohydrolase"/>
    <property type="match status" value="1"/>
</dbReference>
<dbReference type="InterPro" id="IPR046209">
    <property type="entry name" value="DUF6242_N"/>
</dbReference>
<dbReference type="OrthoDB" id="1078890at2"/>
<evidence type="ECO:0000313" key="3">
    <source>
        <dbReference type="EMBL" id="CEA16762.1"/>
    </source>
</evidence>
<dbReference type="PROSITE" id="PS51257">
    <property type="entry name" value="PROKAR_LIPOPROTEIN"/>
    <property type="match status" value="1"/>
</dbReference>
<dbReference type="Gene3D" id="2.130.10.10">
    <property type="entry name" value="YVTN repeat-like/Quinoprotein amine dehydrogenase"/>
    <property type="match status" value="1"/>
</dbReference>
<dbReference type="EMBL" id="LN515532">
    <property type="protein sequence ID" value="CEA16762.1"/>
    <property type="molecule type" value="Genomic_DNA"/>
</dbReference>
<organism evidence="3 4">
    <name type="scientific">Fermentimonas caenicola</name>
    <dbReference type="NCBI Taxonomy" id="1562970"/>
    <lineage>
        <taxon>Bacteria</taxon>
        <taxon>Pseudomonadati</taxon>
        <taxon>Bacteroidota</taxon>
        <taxon>Bacteroidia</taxon>
        <taxon>Bacteroidales</taxon>
        <taxon>Dysgonomonadaceae</taxon>
        <taxon>Fermentimonas</taxon>
    </lineage>
</organism>
<proteinExistence type="predicted"/>
<accession>A0A098C4A6</accession>
<protein>
    <recommendedName>
        <fullName evidence="5">Secreted protein</fullName>
    </recommendedName>
</protein>
<dbReference type="HOGENOM" id="CLU_042770_0_0_10"/>
<evidence type="ECO:0000259" key="1">
    <source>
        <dbReference type="Pfam" id="PF19755"/>
    </source>
</evidence>
<dbReference type="InterPro" id="IPR015915">
    <property type="entry name" value="Kelch-typ_b-propeller"/>
</dbReference>
<feature type="domain" description="DUF6242" evidence="1">
    <location>
        <begin position="49"/>
        <end position="142"/>
    </location>
</feature>
<evidence type="ECO:0000313" key="4">
    <source>
        <dbReference type="Proteomes" id="UP000032417"/>
    </source>
</evidence>
<evidence type="ECO:0000259" key="2">
    <source>
        <dbReference type="Pfam" id="PF25852"/>
    </source>
</evidence>
<dbReference type="InterPro" id="IPR015943">
    <property type="entry name" value="WD40/YVTN_repeat-like_dom_sf"/>
</dbReference>
<feature type="domain" description="DUF6242" evidence="2">
    <location>
        <begin position="151"/>
        <end position="446"/>
    </location>
</feature>